<name>A0A852WHU4_9MICO</name>
<protein>
    <submittedName>
        <fullName evidence="1">Putative membrane protein</fullName>
    </submittedName>
</protein>
<dbReference type="RefSeq" id="WP_179421527.1">
    <property type="nucleotide sequence ID" value="NZ_JACCAB010000001.1"/>
</dbReference>
<keyword evidence="2" id="KW-1185">Reference proteome</keyword>
<dbReference type="AlphaFoldDB" id="A0A852WHU4"/>
<sequence>MPVDVLTEVVISRPREVVAAYAGDPTNAPEWYANIRSVEWRTPAPLDVGSQLDFVAHFLGRRLAYTYELVELTPGERLVMRTAQGPFPMETTYEWEPIGDAATRMRLRNRGNPSGFSQLAAPFMASAVRRANRKDLAKLKEILETSSVQAL</sequence>
<evidence type="ECO:0000313" key="1">
    <source>
        <dbReference type="EMBL" id="NYG07141.1"/>
    </source>
</evidence>
<dbReference type="Pfam" id="PF10604">
    <property type="entry name" value="Polyketide_cyc2"/>
    <property type="match status" value="1"/>
</dbReference>
<dbReference type="InterPro" id="IPR019587">
    <property type="entry name" value="Polyketide_cyclase/dehydratase"/>
</dbReference>
<gene>
    <name evidence="1" type="ORF">BJ986_001628</name>
</gene>
<accession>A0A852WHU4</accession>
<organism evidence="1 2">
    <name type="scientific">Pedococcus badiiscoriae</name>
    <dbReference type="NCBI Taxonomy" id="642776"/>
    <lineage>
        <taxon>Bacteria</taxon>
        <taxon>Bacillati</taxon>
        <taxon>Actinomycetota</taxon>
        <taxon>Actinomycetes</taxon>
        <taxon>Micrococcales</taxon>
        <taxon>Intrasporangiaceae</taxon>
        <taxon>Pedococcus</taxon>
    </lineage>
</organism>
<evidence type="ECO:0000313" key="2">
    <source>
        <dbReference type="Proteomes" id="UP000573599"/>
    </source>
</evidence>
<proteinExistence type="predicted"/>
<dbReference type="CDD" id="cd08865">
    <property type="entry name" value="SRPBCC_10"/>
    <property type="match status" value="1"/>
</dbReference>
<dbReference type="InterPro" id="IPR023393">
    <property type="entry name" value="START-like_dom_sf"/>
</dbReference>
<comment type="caution">
    <text evidence="1">The sequence shown here is derived from an EMBL/GenBank/DDBJ whole genome shotgun (WGS) entry which is preliminary data.</text>
</comment>
<dbReference type="EMBL" id="JACCAB010000001">
    <property type="protein sequence ID" value="NYG07141.1"/>
    <property type="molecule type" value="Genomic_DNA"/>
</dbReference>
<dbReference type="SUPFAM" id="SSF55961">
    <property type="entry name" value="Bet v1-like"/>
    <property type="match status" value="1"/>
</dbReference>
<dbReference type="Gene3D" id="3.30.530.20">
    <property type="match status" value="1"/>
</dbReference>
<dbReference type="Proteomes" id="UP000573599">
    <property type="component" value="Unassembled WGS sequence"/>
</dbReference>
<reference evidence="1 2" key="1">
    <citation type="submission" date="2020-07" db="EMBL/GenBank/DDBJ databases">
        <title>Sequencing the genomes of 1000 actinobacteria strains.</title>
        <authorList>
            <person name="Klenk H.-P."/>
        </authorList>
    </citation>
    <scope>NUCLEOTIDE SEQUENCE [LARGE SCALE GENOMIC DNA]</scope>
    <source>
        <strain evidence="1 2">DSM 23987</strain>
    </source>
</reference>